<reference evidence="3 4" key="1">
    <citation type="submission" date="2014-04" db="EMBL/GenBank/DDBJ databases">
        <authorList>
            <consortium name="DOE Joint Genome Institute"/>
            <person name="Kuo A."/>
            <person name="Girlanda M."/>
            <person name="Perotto S."/>
            <person name="Kohler A."/>
            <person name="Nagy L.G."/>
            <person name="Floudas D."/>
            <person name="Copeland A."/>
            <person name="Barry K.W."/>
            <person name="Cichocki N."/>
            <person name="Veneault-Fourrey C."/>
            <person name="LaButti K."/>
            <person name="Lindquist E.A."/>
            <person name="Lipzen A."/>
            <person name="Lundell T."/>
            <person name="Morin E."/>
            <person name="Murat C."/>
            <person name="Sun H."/>
            <person name="Tunlid A."/>
            <person name="Henrissat B."/>
            <person name="Grigoriev I.V."/>
            <person name="Hibbett D.S."/>
            <person name="Martin F."/>
            <person name="Nordberg H.P."/>
            <person name="Cantor M.N."/>
            <person name="Hua S.X."/>
        </authorList>
    </citation>
    <scope>NUCLEOTIDE SEQUENCE [LARGE SCALE GENOMIC DNA]</scope>
    <source>
        <strain evidence="3 4">MUT 4182</strain>
    </source>
</reference>
<feature type="region of interest" description="Disordered" evidence="2">
    <location>
        <begin position="1"/>
        <end position="167"/>
    </location>
</feature>
<evidence type="ECO:0000256" key="2">
    <source>
        <dbReference type="SAM" id="MobiDB-lite"/>
    </source>
</evidence>
<proteinExistence type="predicted"/>
<keyword evidence="1" id="KW-0175">Coiled coil</keyword>
<accession>A0A0C3QLV2</accession>
<sequence length="272" mass="30566">MFGRFLSTRRARDTSKTPSSQFQLEPTDSKSSSFVLKLQRLTSHFSRPRSQEKNASQSNLQPLQGFQPSALPSQGFSAMTQGDHTSFDQRPHGPSPSQSAILSLSPPLRTEERCLPTSTPSTGPRPTFSTPNSPLLAPPQLLDATPTISSSSTSSTLESSQQTAESLAENKKIEEMNATGIASRHLRHANYVQGVRDELRTDIDPRVAVFTKQCDSLEEEIKRAEELLAKRIEVRSKMETLRDRKREQRREIEQAVLTTKREREEKKEQCDE</sequence>
<feature type="compositionally biased region" description="Low complexity" evidence="2">
    <location>
        <begin position="116"/>
        <end position="131"/>
    </location>
</feature>
<dbReference type="OrthoDB" id="3305008at2759"/>
<feature type="compositionally biased region" description="Polar residues" evidence="2">
    <location>
        <begin position="53"/>
        <end position="84"/>
    </location>
</feature>
<reference evidence="4" key="2">
    <citation type="submission" date="2015-01" db="EMBL/GenBank/DDBJ databases">
        <title>Evolutionary Origins and Diversification of the Mycorrhizal Mutualists.</title>
        <authorList>
            <consortium name="DOE Joint Genome Institute"/>
            <consortium name="Mycorrhizal Genomics Consortium"/>
            <person name="Kohler A."/>
            <person name="Kuo A."/>
            <person name="Nagy L.G."/>
            <person name="Floudas D."/>
            <person name="Copeland A."/>
            <person name="Barry K.W."/>
            <person name="Cichocki N."/>
            <person name="Veneault-Fourrey C."/>
            <person name="LaButti K."/>
            <person name="Lindquist E.A."/>
            <person name="Lipzen A."/>
            <person name="Lundell T."/>
            <person name="Morin E."/>
            <person name="Murat C."/>
            <person name="Riley R."/>
            <person name="Ohm R."/>
            <person name="Sun H."/>
            <person name="Tunlid A."/>
            <person name="Henrissat B."/>
            <person name="Grigoriev I.V."/>
            <person name="Hibbett D.S."/>
            <person name="Martin F."/>
        </authorList>
    </citation>
    <scope>NUCLEOTIDE SEQUENCE [LARGE SCALE GENOMIC DNA]</scope>
    <source>
        <strain evidence="4">MUT 4182</strain>
    </source>
</reference>
<gene>
    <name evidence="3" type="ORF">M407DRAFT_17406</name>
</gene>
<dbReference type="Proteomes" id="UP000054248">
    <property type="component" value="Unassembled WGS sequence"/>
</dbReference>
<evidence type="ECO:0000256" key="1">
    <source>
        <dbReference type="SAM" id="Coils"/>
    </source>
</evidence>
<dbReference type="AlphaFoldDB" id="A0A0C3QLV2"/>
<feature type="compositionally biased region" description="Low complexity" evidence="2">
    <location>
        <begin position="144"/>
        <end position="166"/>
    </location>
</feature>
<organism evidence="3 4">
    <name type="scientific">Tulasnella calospora MUT 4182</name>
    <dbReference type="NCBI Taxonomy" id="1051891"/>
    <lineage>
        <taxon>Eukaryota</taxon>
        <taxon>Fungi</taxon>
        <taxon>Dikarya</taxon>
        <taxon>Basidiomycota</taxon>
        <taxon>Agaricomycotina</taxon>
        <taxon>Agaricomycetes</taxon>
        <taxon>Cantharellales</taxon>
        <taxon>Tulasnellaceae</taxon>
        <taxon>Tulasnella</taxon>
    </lineage>
</organism>
<protein>
    <submittedName>
        <fullName evidence="3">Uncharacterized protein</fullName>
    </submittedName>
</protein>
<name>A0A0C3QLV2_9AGAM</name>
<feature type="coiled-coil region" evidence="1">
    <location>
        <begin position="207"/>
        <end position="269"/>
    </location>
</feature>
<evidence type="ECO:0000313" key="3">
    <source>
        <dbReference type="EMBL" id="KIO33800.1"/>
    </source>
</evidence>
<feature type="compositionally biased region" description="Polar residues" evidence="2">
    <location>
        <begin position="16"/>
        <end position="45"/>
    </location>
</feature>
<dbReference type="EMBL" id="KN822946">
    <property type="protein sequence ID" value="KIO33800.1"/>
    <property type="molecule type" value="Genomic_DNA"/>
</dbReference>
<keyword evidence="4" id="KW-1185">Reference proteome</keyword>
<evidence type="ECO:0000313" key="4">
    <source>
        <dbReference type="Proteomes" id="UP000054248"/>
    </source>
</evidence>
<feature type="non-terminal residue" evidence="3">
    <location>
        <position position="272"/>
    </location>
</feature>
<dbReference type="HOGENOM" id="CLU_059231_0_0_1"/>